<organism evidence="4 5">
    <name type="scientific">Anaeroselena agilis</name>
    <dbReference type="NCBI Taxonomy" id="3063788"/>
    <lineage>
        <taxon>Bacteria</taxon>
        <taxon>Bacillati</taxon>
        <taxon>Bacillota</taxon>
        <taxon>Negativicutes</taxon>
        <taxon>Acetonemataceae</taxon>
        <taxon>Anaeroselena</taxon>
    </lineage>
</organism>
<dbReference type="SUPFAM" id="SSF56563">
    <property type="entry name" value="Major capsid protein gp5"/>
    <property type="match status" value="1"/>
</dbReference>
<dbReference type="InterPro" id="IPR054612">
    <property type="entry name" value="Phage_capsid-like_C"/>
</dbReference>
<dbReference type="RefSeq" id="WP_413778625.1">
    <property type="nucleotide sequence ID" value="NZ_JAUOZS010000001.1"/>
</dbReference>
<feature type="coiled-coil region" evidence="2">
    <location>
        <begin position="20"/>
        <end position="47"/>
    </location>
</feature>
<sequence length="390" mass="41907">MEKRMQEIAARKAEIRSLLQSGAECDLDAIQAELETLETEERAIQKRQEIANKLNVGDVRGRIILPPGAKAGQDDEQRSEIDTTTMEYRTAFMKYVLRGTPIPAELRADATTTTAGAPIPQNVLNTVVDKLLASGMILPLVTQTNYKGGVAIPNSSVKPVATWVAESAGSDKQAKTTGSIIFGYYKLRCAVAVSLEVDTMAVPAFEAVLINNVSQAMVIALEQAIISGTGSGQPTGIISAGTPVNAGQVITGTPSRKSFVAAEGALDIAYEATAKWCMTKQTWNAMLGESDTAGQPVARVNEGIPGKLSRTLLGREVVLCNYLPSFATGLTAGTVWAFLFDFSDYVLNTNYNINIQRYQEIWVGDDWVTRAVLIADGKVTDPNSLVTLVK</sequence>
<dbReference type="EMBL" id="JAUOZS010000001">
    <property type="protein sequence ID" value="MDT8900065.1"/>
    <property type="molecule type" value="Genomic_DNA"/>
</dbReference>
<dbReference type="NCBIfam" id="TIGR01554">
    <property type="entry name" value="major_cap_HK97"/>
    <property type="match status" value="1"/>
</dbReference>
<protein>
    <submittedName>
        <fullName evidence="4">Phage major capsid protein</fullName>
    </submittedName>
</protein>
<evidence type="ECO:0000313" key="4">
    <source>
        <dbReference type="EMBL" id="MDT8900065.1"/>
    </source>
</evidence>
<comment type="subcellular location">
    <subcellularLocation>
        <location evidence="1">Virion</location>
    </subcellularLocation>
</comment>
<evidence type="ECO:0000256" key="1">
    <source>
        <dbReference type="ARBA" id="ARBA00004328"/>
    </source>
</evidence>
<name>A0ABU3NTB3_9FIRM</name>
<proteinExistence type="predicted"/>
<dbReference type="Gene3D" id="3.30.2320.10">
    <property type="entry name" value="hypothetical protein PF0899 domain"/>
    <property type="match status" value="1"/>
</dbReference>
<evidence type="ECO:0000259" key="3">
    <source>
        <dbReference type="Pfam" id="PF05065"/>
    </source>
</evidence>
<gene>
    <name evidence="4" type="ORF">Q4T40_02290</name>
</gene>
<dbReference type="Gene3D" id="3.30.2400.10">
    <property type="entry name" value="Major capsid protein gp5"/>
    <property type="match status" value="1"/>
</dbReference>
<dbReference type="Pfam" id="PF05065">
    <property type="entry name" value="Phage_capsid"/>
    <property type="match status" value="1"/>
</dbReference>
<keyword evidence="2" id="KW-0175">Coiled coil</keyword>
<accession>A0ABU3NTB3</accession>
<dbReference type="InterPro" id="IPR024455">
    <property type="entry name" value="Phage_capsid"/>
</dbReference>
<dbReference type="Proteomes" id="UP001254848">
    <property type="component" value="Unassembled WGS sequence"/>
</dbReference>
<keyword evidence="5" id="KW-1185">Reference proteome</keyword>
<evidence type="ECO:0000256" key="2">
    <source>
        <dbReference type="SAM" id="Coils"/>
    </source>
</evidence>
<comment type="caution">
    <text evidence="4">The sequence shown here is derived from an EMBL/GenBank/DDBJ whole genome shotgun (WGS) entry which is preliminary data.</text>
</comment>
<evidence type="ECO:0000313" key="5">
    <source>
        <dbReference type="Proteomes" id="UP001254848"/>
    </source>
</evidence>
<feature type="domain" description="Phage capsid-like C-terminal" evidence="3">
    <location>
        <begin position="116"/>
        <end position="388"/>
    </location>
</feature>
<reference evidence="4 5" key="1">
    <citation type="submission" date="2023-07" db="EMBL/GenBank/DDBJ databases">
        <title>The novel representative of Negativicutes class, Anaeroselena agilis gen. nov. sp. nov.</title>
        <authorList>
            <person name="Prokofeva M.I."/>
            <person name="Elcheninov A.G."/>
            <person name="Klyukina A."/>
            <person name="Kublanov I.V."/>
            <person name="Frolov E.N."/>
            <person name="Podosokorskaya O.A."/>
        </authorList>
    </citation>
    <scope>NUCLEOTIDE SEQUENCE [LARGE SCALE GENOMIC DNA]</scope>
    <source>
        <strain evidence="4 5">4137-cl</strain>
    </source>
</reference>